<dbReference type="EMBL" id="VSSQ01011581">
    <property type="protein sequence ID" value="MPM47200.1"/>
    <property type="molecule type" value="Genomic_DNA"/>
</dbReference>
<sequence>MIPAFSIDEKVRAYIRKSGKDFRLSTSPDGPVLLPIEEISPKSSDIKILIGSNILYVSKLQAKYIKKIDWPMVERYLNSSGESKA</sequence>
<accession>A0A645A1X2</accession>
<reference evidence="1" key="1">
    <citation type="submission" date="2019-08" db="EMBL/GenBank/DDBJ databases">
        <authorList>
            <person name="Kucharzyk K."/>
            <person name="Murdoch R.W."/>
            <person name="Higgins S."/>
            <person name="Loffler F."/>
        </authorList>
    </citation>
    <scope>NUCLEOTIDE SEQUENCE</scope>
</reference>
<proteinExistence type="predicted"/>
<dbReference type="AlphaFoldDB" id="A0A645A1X2"/>
<name>A0A645A1X2_9ZZZZ</name>
<protein>
    <submittedName>
        <fullName evidence="1">Uncharacterized protein</fullName>
    </submittedName>
</protein>
<organism evidence="1">
    <name type="scientific">bioreactor metagenome</name>
    <dbReference type="NCBI Taxonomy" id="1076179"/>
    <lineage>
        <taxon>unclassified sequences</taxon>
        <taxon>metagenomes</taxon>
        <taxon>ecological metagenomes</taxon>
    </lineage>
</organism>
<gene>
    <name evidence="1" type="ORF">SDC9_93908</name>
</gene>
<evidence type="ECO:0000313" key="1">
    <source>
        <dbReference type="EMBL" id="MPM47200.1"/>
    </source>
</evidence>
<comment type="caution">
    <text evidence="1">The sequence shown here is derived from an EMBL/GenBank/DDBJ whole genome shotgun (WGS) entry which is preliminary data.</text>
</comment>